<dbReference type="Gene3D" id="2.60.40.1080">
    <property type="match status" value="2"/>
</dbReference>
<gene>
    <name evidence="4" type="ORF">EUBHAL_01823</name>
</gene>
<dbReference type="SMART" id="SM00635">
    <property type="entry name" value="BID_2"/>
    <property type="match status" value="2"/>
</dbReference>
<feature type="domain" description="BIG2" evidence="3">
    <location>
        <begin position="813"/>
        <end position="893"/>
    </location>
</feature>
<dbReference type="eggNOG" id="COG3291">
    <property type="taxonomic scope" value="Bacteria"/>
</dbReference>
<dbReference type="Gene3D" id="2.60.40.3630">
    <property type="match status" value="1"/>
</dbReference>
<sequence length="986" mass="108171">MKSGESGSDNPVNPGKPEGETTTTPTKVTEDMLFTPEYCKYLNNTTYNKMFETLWTDMSDVSRNCKWDDISIAARTVMSDGISGQLKRIGESLVSKAFNKNIQAEKVQSALALDYVNHAKEYSDYCANVYDEATDSLSKSKKVVSLLKKGSGKVGDTLKWVAEDEDIEEFAKAINAIFSYGDDLKVEQDLKKILKSSEVMKKVSSVFKTSGKAISAYQVAVSIEILRITTEDTQKHYMSLVDKDSTVYQGLKINYEKIKRQDAVNFALEMLDTSGITDAIGWITAKVTGAGTTASVTVAVVDLIYTGLNFILKKAGVIDVQDYLKVQYALLDQSWLKLAVSNQRLNIANNVYNTATLKNNYQDAFELYLSCMLQTPGYMEDYSGSDSYYKKLKKDIKKYESKLTYKNYIQSCLQNANASYSYTLSGDKATITKVNPGTGRSARVSSPFALNVMAMENEDSYCLDIPSEVDGYEVEAVNTDLFDNKTEAFAVTIPDTVTTIKEGAFQDCTALKQVFLENGLKTIETNVFAGCEDLSIINVPDTVNTINENAFGDNISIEAAADSQAHNYAEQNGNTFTGREKTVTAISVKKNMDKTEYAMSEPIDLTGLELTVTYVDGTTKDIKEGFTGDFTAKQIGRNEVVLYYNGVKTKTTVQVRSEQCEYTVLYQDTCGEKIHENVTGSGTTGETITLSIPEIAGYTPVETNIKQILGETNVFKVIYSVAKKKDIGEASVSYKKEHTETGQEIRPAVEVRYKGLLLKADTDYELEYNNNIKPGKGNIWIAGIGDYEGVQLCNFVIKQKKTAVVKPGTSNKKIQKITLSAISKQIASGKKVTLKPTVLPANASNKKLTWKSSNTKVATVTQGGVVTLKKNTGGKKVTITATATDGSRKSASWQITSMKGIVKKVKITGSKSVKAGKKLKLKAKVTATKKANTKLRWTSSNTKYATVNAKGIVKTKKTAKGKSVKITAMATDGSGKKQSVKIKIKK</sequence>
<dbReference type="InterPro" id="IPR009459">
    <property type="entry name" value="MucBP_dom"/>
</dbReference>
<feature type="region of interest" description="Disordered" evidence="2">
    <location>
        <begin position="1"/>
        <end position="28"/>
    </location>
</feature>
<proteinExistence type="predicted"/>
<evidence type="ECO:0000313" key="4">
    <source>
        <dbReference type="EMBL" id="EEG36291.1"/>
    </source>
</evidence>
<protein>
    <submittedName>
        <fullName evidence="4">Bacterial group 2 Ig-like protein</fullName>
    </submittedName>
</protein>
<dbReference type="InterPro" id="IPR032675">
    <property type="entry name" value="LRR_dom_sf"/>
</dbReference>
<dbReference type="Pfam" id="PF13306">
    <property type="entry name" value="LRR_5"/>
    <property type="match status" value="1"/>
</dbReference>
<dbReference type="InterPro" id="IPR008964">
    <property type="entry name" value="Invasin/intimin_cell_adhesion"/>
</dbReference>
<keyword evidence="1" id="KW-0677">Repeat</keyword>
<dbReference type="eggNOG" id="COG3209">
    <property type="taxonomic scope" value="Bacteria"/>
</dbReference>
<dbReference type="AlphaFoldDB" id="C0EWN4"/>
<dbReference type="InterPro" id="IPR003343">
    <property type="entry name" value="Big_2"/>
</dbReference>
<dbReference type="InterPro" id="IPR022038">
    <property type="entry name" value="Ig-like_bact"/>
</dbReference>
<name>C0EWN4_9FIRM</name>
<evidence type="ECO:0000256" key="2">
    <source>
        <dbReference type="SAM" id="MobiDB-lite"/>
    </source>
</evidence>
<comment type="caution">
    <text evidence="4">The sequence shown here is derived from an EMBL/GenBank/DDBJ whole genome shotgun (WGS) entry which is preliminary data.</text>
</comment>
<reference evidence="4 5" key="1">
    <citation type="submission" date="2009-01" db="EMBL/GenBank/DDBJ databases">
        <authorList>
            <person name="Fulton L."/>
            <person name="Clifton S."/>
            <person name="Fulton B."/>
            <person name="Xu J."/>
            <person name="Minx P."/>
            <person name="Pepin K.H."/>
            <person name="Johnson M."/>
            <person name="Bhonagiri V."/>
            <person name="Nash W.E."/>
            <person name="Mardis E.R."/>
            <person name="Wilson R.K."/>
        </authorList>
    </citation>
    <scope>NUCLEOTIDE SEQUENCE [LARGE SCALE GENOMIC DNA]</scope>
    <source>
        <strain evidence="4 5">DSM 3353</strain>
    </source>
</reference>
<reference evidence="4 5" key="2">
    <citation type="submission" date="2009-02" db="EMBL/GenBank/DDBJ databases">
        <title>Draft genome sequence of Eubacterium hallii (DSM 3353).</title>
        <authorList>
            <person name="Sudarsanam P."/>
            <person name="Ley R."/>
            <person name="Guruge J."/>
            <person name="Turnbaugh P.J."/>
            <person name="Mahowald M."/>
            <person name="Liep D."/>
            <person name="Gordon J."/>
        </authorList>
    </citation>
    <scope>NUCLEOTIDE SEQUENCE [LARGE SCALE GENOMIC DNA]</scope>
    <source>
        <strain evidence="4 5">DSM 3353</strain>
    </source>
</reference>
<organism evidence="4 5">
    <name type="scientific">Anaerobutyricum hallii DSM 3353</name>
    <dbReference type="NCBI Taxonomy" id="411469"/>
    <lineage>
        <taxon>Bacteria</taxon>
        <taxon>Bacillati</taxon>
        <taxon>Bacillota</taxon>
        <taxon>Clostridia</taxon>
        <taxon>Lachnospirales</taxon>
        <taxon>Lachnospiraceae</taxon>
        <taxon>Anaerobutyricum</taxon>
    </lineage>
</organism>
<feature type="compositionally biased region" description="Polar residues" evidence="2">
    <location>
        <begin position="1"/>
        <end position="11"/>
    </location>
</feature>
<dbReference type="Gene3D" id="3.10.20.320">
    <property type="entry name" value="Putative peptidoglycan bound protein (lpxtg motif)"/>
    <property type="match status" value="1"/>
</dbReference>
<dbReference type="InterPro" id="IPR026906">
    <property type="entry name" value="LRR_5"/>
</dbReference>
<dbReference type="Gene3D" id="3.80.10.10">
    <property type="entry name" value="Ribonuclease Inhibitor"/>
    <property type="match status" value="1"/>
</dbReference>
<evidence type="ECO:0000256" key="1">
    <source>
        <dbReference type="ARBA" id="ARBA00022737"/>
    </source>
</evidence>
<dbReference type="EMBL" id="ACEP01000084">
    <property type="protein sequence ID" value="EEG36291.1"/>
    <property type="molecule type" value="Genomic_DNA"/>
</dbReference>
<evidence type="ECO:0000313" key="5">
    <source>
        <dbReference type="Proteomes" id="UP000003174"/>
    </source>
</evidence>
<dbReference type="Proteomes" id="UP000003174">
    <property type="component" value="Unassembled WGS sequence"/>
</dbReference>
<dbReference type="Pfam" id="PF02368">
    <property type="entry name" value="Big_2"/>
    <property type="match status" value="2"/>
</dbReference>
<accession>C0EWN4</accession>
<feature type="domain" description="BIG2" evidence="3">
    <location>
        <begin position="901"/>
        <end position="980"/>
    </location>
</feature>
<evidence type="ECO:0000259" key="3">
    <source>
        <dbReference type="SMART" id="SM00635"/>
    </source>
</evidence>
<dbReference type="Pfam" id="PF07523">
    <property type="entry name" value="Big_3"/>
    <property type="match status" value="1"/>
</dbReference>
<dbReference type="Pfam" id="PF06458">
    <property type="entry name" value="MucBP"/>
    <property type="match status" value="1"/>
</dbReference>
<dbReference type="eggNOG" id="COG3210">
    <property type="taxonomic scope" value="Bacteria"/>
</dbReference>
<dbReference type="SUPFAM" id="SSF49373">
    <property type="entry name" value="Invasin/intimin cell-adhesion fragments"/>
    <property type="match status" value="2"/>
</dbReference>